<accession>A0ACC0FJC9</accession>
<gene>
    <name evidence="1" type="ORF">LOK49_LG13G01658</name>
</gene>
<comment type="caution">
    <text evidence="1">The sequence shown here is derived from an EMBL/GenBank/DDBJ whole genome shotgun (WGS) entry which is preliminary data.</text>
</comment>
<organism evidence="1 2">
    <name type="scientific">Camellia lanceoleosa</name>
    <dbReference type="NCBI Taxonomy" id="1840588"/>
    <lineage>
        <taxon>Eukaryota</taxon>
        <taxon>Viridiplantae</taxon>
        <taxon>Streptophyta</taxon>
        <taxon>Embryophyta</taxon>
        <taxon>Tracheophyta</taxon>
        <taxon>Spermatophyta</taxon>
        <taxon>Magnoliopsida</taxon>
        <taxon>eudicotyledons</taxon>
        <taxon>Gunneridae</taxon>
        <taxon>Pentapetalae</taxon>
        <taxon>asterids</taxon>
        <taxon>Ericales</taxon>
        <taxon>Theaceae</taxon>
        <taxon>Camellia</taxon>
    </lineage>
</organism>
<proteinExistence type="predicted"/>
<evidence type="ECO:0000313" key="1">
    <source>
        <dbReference type="EMBL" id="KAI7988222.1"/>
    </source>
</evidence>
<evidence type="ECO:0000313" key="2">
    <source>
        <dbReference type="Proteomes" id="UP001060215"/>
    </source>
</evidence>
<name>A0ACC0FJC9_9ERIC</name>
<keyword evidence="2" id="KW-1185">Reference proteome</keyword>
<reference evidence="1 2" key="1">
    <citation type="journal article" date="2022" name="Plant J.">
        <title>Chromosome-level genome of Camellia lanceoleosa provides a valuable resource for understanding genome evolution and self-incompatibility.</title>
        <authorList>
            <person name="Gong W."/>
            <person name="Xiao S."/>
            <person name="Wang L."/>
            <person name="Liao Z."/>
            <person name="Chang Y."/>
            <person name="Mo W."/>
            <person name="Hu G."/>
            <person name="Li W."/>
            <person name="Zhao G."/>
            <person name="Zhu H."/>
            <person name="Hu X."/>
            <person name="Ji K."/>
            <person name="Xiang X."/>
            <person name="Song Q."/>
            <person name="Yuan D."/>
            <person name="Jin S."/>
            <person name="Zhang L."/>
        </authorList>
    </citation>
    <scope>NUCLEOTIDE SEQUENCE [LARGE SCALE GENOMIC DNA]</scope>
    <source>
        <strain evidence="1">SQ_2022a</strain>
    </source>
</reference>
<dbReference type="Proteomes" id="UP001060215">
    <property type="component" value="Chromosome 14"/>
</dbReference>
<dbReference type="EMBL" id="CM045771">
    <property type="protein sequence ID" value="KAI7988222.1"/>
    <property type="molecule type" value="Genomic_DNA"/>
</dbReference>
<protein>
    <submittedName>
        <fullName evidence="1">Ribonuclease H protein</fullName>
    </submittedName>
</protein>
<sequence>MRKIIWGLETPPKIRHFWWKVCHNLLATKASLVRRKCGTSAVCPICLSATEIVEHLLFDCSWAKAVWFGSSLKLRIALGSIPNVAQWTSDLIRQALSTSDAKTFLSTIATVGWFIWKSRNNEVVFTNIPVDPLATLHRISQFWTEQEDLLCATSNRAHRPASLSSTPVSEWIPANYGCFKINCDASFCQRNSTAAIAAVIRDSNGHLIDGNARTVSASSASQAEAYAVRMACLMVRGHKMSFVEIESDNQLVIKLCVSEQVPPWELSAIIMDIRSFASAYQLSFSWTNRSNNRVANWMAQTQASQSLPVSWAVLPPVSFLSLLSADVSSFVG</sequence>